<feature type="region of interest" description="Disordered" evidence="1">
    <location>
        <begin position="283"/>
        <end position="302"/>
    </location>
</feature>
<feature type="domain" description="Phosphatidylinositol-specific phospholipase C X" evidence="2">
    <location>
        <begin position="630"/>
        <end position="773"/>
    </location>
</feature>
<proteinExistence type="predicted"/>
<organism evidence="3 4">
    <name type="scientific">Durusdinium trenchii</name>
    <dbReference type="NCBI Taxonomy" id="1381693"/>
    <lineage>
        <taxon>Eukaryota</taxon>
        <taxon>Sar</taxon>
        <taxon>Alveolata</taxon>
        <taxon>Dinophyceae</taxon>
        <taxon>Suessiales</taxon>
        <taxon>Symbiodiniaceae</taxon>
        <taxon>Durusdinium</taxon>
    </lineage>
</organism>
<feature type="region of interest" description="Disordered" evidence="1">
    <location>
        <begin position="559"/>
        <end position="601"/>
    </location>
</feature>
<feature type="compositionally biased region" description="Basic residues" evidence="1">
    <location>
        <begin position="559"/>
        <end position="570"/>
    </location>
</feature>
<dbReference type="PROSITE" id="PS50007">
    <property type="entry name" value="PIPLC_X_DOMAIN"/>
    <property type="match status" value="1"/>
</dbReference>
<evidence type="ECO:0000313" key="4">
    <source>
        <dbReference type="Proteomes" id="UP001642484"/>
    </source>
</evidence>
<dbReference type="InterPro" id="IPR000909">
    <property type="entry name" value="PLipase_C_PInositol-sp_X_dom"/>
</dbReference>
<dbReference type="InterPro" id="IPR027368">
    <property type="entry name" value="MnmE_dom2"/>
</dbReference>
<dbReference type="SMART" id="SM00148">
    <property type="entry name" value="PLCXc"/>
    <property type="match status" value="1"/>
</dbReference>
<name>A0ABP0NE87_9DINO</name>
<dbReference type="Gene3D" id="3.20.20.190">
    <property type="entry name" value="Phosphatidylinositol (PI) phosphodiesterase"/>
    <property type="match status" value="1"/>
</dbReference>
<dbReference type="EMBL" id="CAXAMN010021673">
    <property type="protein sequence ID" value="CAK9062100.1"/>
    <property type="molecule type" value="Genomic_DNA"/>
</dbReference>
<dbReference type="Pfam" id="PF01926">
    <property type="entry name" value="MMR_HSR1"/>
    <property type="match status" value="2"/>
</dbReference>
<dbReference type="Gene3D" id="3.40.50.300">
    <property type="entry name" value="P-loop containing nucleotide triphosphate hydrolases"/>
    <property type="match status" value="2"/>
</dbReference>
<gene>
    <name evidence="3" type="ORF">CCMP2556_LOCUS30547</name>
</gene>
<dbReference type="Gene3D" id="1.20.120.430">
    <property type="entry name" value="tRNA modification GTPase MnmE domain 2"/>
    <property type="match status" value="1"/>
</dbReference>
<protein>
    <recommendedName>
        <fullName evidence="2">Phosphatidylinositol-specific phospholipase C X domain-containing protein</fullName>
    </recommendedName>
</protein>
<dbReference type="InterPro" id="IPR006073">
    <property type="entry name" value="GTP-bd"/>
</dbReference>
<dbReference type="CDD" id="cd01894">
    <property type="entry name" value="EngA1"/>
    <property type="match status" value="1"/>
</dbReference>
<evidence type="ECO:0000313" key="3">
    <source>
        <dbReference type="EMBL" id="CAK9062100.1"/>
    </source>
</evidence>
<comment type="caution">
    <text evidence="3">The sequence shown here is derived from an EMBL/GenBank/DDBJ whole genome shotgun (WGS) entry which is preliminary data.</text>
</comment>
<sequence>MWALRQGWSSSFFIGKLAASRAPGARQLPLIRSFAMRIPAHRFQREIPEDLEPIPIAIIGRPNVGKSTLFNRLQTGTRKQKKKNPVDNRAIISDRAGTTRDRKDALAVFGGLLLRVIDTGGLETPKETSNSSLLQSMQEHVWKAVAEAQAILFVIDAQEGVTPADEHIGKMLREGAVNADKYRDLFKTNTPREVPIILIANKAEHGFIGPYLNDCYELGVGDPVLMSAKQNQGTEDLYDRLVLEVGHLQQREEEINPGTAFLNHDYMEEGEEEVENDEDIEVDVDDESQPEVPEGPTLPWLSPEMTEHQRTSLRFLAHHPADPLGDLDPGLKAAVLHKDPGKYWLQAPQRALPTKEARDYVLQHRRAEEMDNAMKIALIGSPSSGKSSIINALLQEERCIVDENDGTTMDSIITNWTFKEQPVKLIDTCGVGRKFTYPGFKPEEFMEPGMGTKKAINRAHVCVLCLDASRFRKLAGAGFHYIQQAVQARWRVLQLLASDILEEEQAMDRFAKVAEGSGVVAAVLLDPDGDAAGRFGHAGACRAMASMMARHVRPLKRSRRLLGRQRRRRPGAREGWTPQKESPSRPSDEELERPSASPVDMGVTSLCGVDFFGRSKEKLDMSSWMAPLPEQLPISQVSIPGTHDSATFQMWPLPVSWEYMWAFGQTQDWDLPTQLAAGVRFFDLRVKADGWLYHGPMACSLTLEAALQTCAAFLEEHPSEFLLLRIKDEERSRTSAEKVPDLVKKLAKYLPLHFSRDLQLVGDMRGRMLVLQDWHGSEWSLRWAGPAMKVQDFWSPGSPKEKWVAIRKHLRGAPRRQGDRLCANFVSAQSFPRRTPRYFAGILNPRLCATISRSRHQALGVVVMDFPSRELCREIVRKNFLRSQVASSRVMHALDGWGEEYTTVLREIDAAAVAPRDEVDEDYVQKLSTIYSRLLVQRSQFVIVSDDIRKECKAQRQVPSELHLTASQISRVWEKQMQRTKRKVREVAKKHPVLPESDASDERRPRSSRSRSQRSRSTVQLFRGDQASPIPHEKINGFL</sequence>
<dbReference type="SUPFAM" id="SSF52540">
    <property type="entry name" value="P-loop containing nucleoside triphosphate hydrolases"/>
    <property type="match status" value="2"/>
</dbReference>
<reference evidence="3 4" key="1">
    <citation type="submission" date="2024-02" db="EMBL/GenBank/DDBJ databases">
        <authorList>
            <person name="Chen Y."/>
            <person name="Shah S."/>
            <person name="Dougan E. K."/>
            <person name="Thang M."/>
            <person name="Chan C."/>
        </authorList>
    </citation>
    <scope>NUCLEOTIDE SEQUENCE [LARGE SCALE GENOMIC DNA]</scope>
</reference>
<feature type="region of interest" description="Disordered" evidence="1">
    <location>
        <begin position="982"/>
        <end position="1039"/>
    </location>
</feature>
<accession>A0ABP0NE87</accession>
<dbReference type="PANTHER" id="PTHR43834">
    <property type="entry name" value="GTPASE DER"/>
    <property type="match status" value="1"/>
</dbReference>
<dbReference type="PANTHER" id="PTHR43834:SF6">
    <property type="entry name" value="GTPASE DER"/>
    <property type="match status" value="1"/>
</dbReference>
<dbReference type="InterPro" id="IPR027417">
    <property type="entry name" value="P-loop_NTPase"/>
</dbReference>
<dbReference type="Proteomes" id="UP001642484">
    <property type="component" value="Unassembled WGS sequence"/>
</dbReference>
<dbReference type="InterPro" id="IPR017946">
    <property type="entry name" value="PLC-like_Pdiesterase_TIM-brl"/>
</dbReference>
<evidence type="ECO:0000259" key="2">
    <source>
        <dbReference type="SMART" id="SM00148"/>
    </source>
</evidence>
<dbReference type="SUPFAM" id="SSF51695">
    <property type="entry name" value="PLC-like phosphodiesterases"/>
    <property type="match status" value="1"/>
</dbReference>
<feature type="compositionally biased region" description="Basic residues" evidence="1">
    <location>
        <begin position="982"/>
        <end position="992"/>
    </location>
</feature>
<evidence type="ECO:0000256" key="1">
    <source>
        <dbReference type="SAM" id="MobiDB-lite"/>
    </source>
</evidence>
<keyword evidence="4" id="KW-1185">Reference proteome</keyword>